<accession>A0A0R2NXD6</accession>
<keyword evidence="1" id="KW-0812">Transmembrane</keyword>
<dbReference type="Pfam" id="PF05437">
    <property type="entry name" value="AzlD"/>
    <property type="match status" value="1"/>
</dbReference>
<dbReference type="EMBL" id="LIAS01000100">
    <property type="protein sequence ID" value="KRO30532.1"/>
    <property type="molecule type" value="Genomic_DNA"/>
</dbReference>
<proteinExistence type="predicted"/>
<sequence length="101" mass="11020">MSQLWIATLLSSLICFLLKYLGYRIPESLLNRPVIQRINSLIPIALLSSLVAVQGLTIEQQVVIDHRLVGLLVAAIALSFKANFPIMMLLAAASSAAVYNL</sequence>
<protein>
    <submittedName>
        <fullName evidence="2">Branched-chain amino acid transporter AzlD</fullName>
    </submittedName>
</protein>
<keyword evidence="1" id="KW-1133">Transmembrane helix</keyword>
<name>A0A0R2NXD6_9ACTN</name>
<feature type="transmembrane region" description="Helical" evidence="1">
    <location>
        <begin position="34"/>
        <end position="56"/>
    </location>
</feature>
<dbReference type="Proteomes" id="UP000053941">
    <property type="component" value="Unassembled WGS sequence"/>
</dbReference>
<evidence type="ECO:0000313" key="2">
    <source>
        <dbReference type="EMBL" id="KRO30532.1"/>
    </source>
</evidence>
<reference evidence="2 3" key="1">
    <citation type="submission" date="2015-10" db="EMBL/GenBank/DDBJ databases">
        <title>Metagenome-Assembled Genomes uncover a global brackish microbiome.</title>
        <authorList>
            <person name="Hugerth L.W."/>
            <person name="Larsson J."/>
            <person name="Alneberg J."/>
            <person name="Lindh M.V."/>
            <person name="Legrand C."/>
            <person name="Pinhassi J."/>
            <person name="Andersson A.F."/>
        </authorList>
    </citation>
    <scope>NUCLEOTIDE SEQUENCE [LARGE SCALE GENOMIC DNA]</scope>
    <source>
        <strain evidence="2">BACL2 MAG-120802-bin41</strain>
    </source>
</reference>
<evidence type="ECO:0000256" key="1">
    <source>
        <dbReference type="SAM" id="Phobius"/>
    </source>
</evidence>
<comment type="caution">
    <text evidence="2">The sequence shown here is derived from an EMBL/GenBank/DDBJ whole genome shotgun (WGS) entry which is preliminary data.</text>
</comment>
<dbReference type="AlphaFoldDB" id="A0A0R2NXD6"/>
<feature type="transmembrane region" description="Helical" evidence="1">
    <location>
        <begin position="68"/>
        <end position="93"/>
    </location>
</feature>
<evidence type="ECO:0000313" key="3">
    <source>
        <dbReference type="Proteomes" id="UP000053941"/>
    </source>
</evidence>
<keyword evidence="1" id="KW-0472">Membrane</keyword>
<gene>
    <name evidence="2" type="ORF">ABR60_05865</name>
</gene>
<organism evidence="2 3">
    <name type="scientific">Actinobacteria bacterium BACL2 MAG-120802-bin41</name>
    <dbReference type="NCBI Taxonomy" id="1655568"/>
    <lineage>
        <taxon>Bacteria</taxon>
        <taxon>Bacillati</taxon>
        <taxon>Actinomycetota</taxon>
        <taxon>Actinomycetes</taxon>
        <taxon>Actinomycetes incertae sedis</taxon>
        <taxon>ac1 cluster</taxon>
    </lineage>
</organism>
<dbReference type="InterPro" id="IPR008407">
    <property type="entry name" value="Brnchd-chn_aa_trnsp_AzlD"/>
</dbReference>